<organism evidence="15 16">
    <name type="scientific">Anaerotalea alkaliphila</name>
    <dbReference type="NCBI Taxonomy" id="2662126"/>
    <lineage>
        <taxon>Bacteria</taxon>
        <taxon>Bacillati</taxon>
        <taxon>Bacillota</taxon>
        <taxon>Clostridia</taxon>
        <taxon>Eubacteriales</taxon>
        <taxon>Anaerotalea</taxon>
    </lineage>
</organism>
<dbReference type="InterPro" id="IPR029028">
    <property type="entry name" value="Alpha/beta_knot_MTases"/>
</dbReference>
<comment type="function">
    <text evidence="10 12">Specifically methylates the N3 position of the uracil ring of uridine 1498 (m3U1498) in 16S rRNA. Acts on the fully assembled 30S ribosomal subunit.</text>
</comment>
<dbReference type="PANTHER" id="PTHR30027:SF3">
    <property type="entry name" value="16S RRNA (URACIL(1498)-N(3))-METHYLTRANSFERASE"/>
    <property type="match status" value="1"/>
</dbReference>
<evidence type="ECO:0000256" key="3">
    <source>
        <dbReference type="ARBA" id="ARBA00012328"/>
    </source>
</evidence>
<dbReference type="PIRSF" id="PIRSF015601">
    <property type="entry name" value="MTase_slr0722"/>
    <property type="match status" value="1"/>
</dbReference>
<evidence type="ECO:0000256" key="8">
    <source>
        <dbReference type="ARBA" id="ARBA00022679"/>
    </source>
</evidence>
<dbReference type="InterPro" id="IPR046886">
    <property type="entry name" value="RsmE_MTase_dom"/>
</dbReference>
<dbReference type="SUPFAM" id="SSF88697">
    <property type="entry name" value="PUA domain-like"/>
    <property type="match status" value="1"/>
</dbReference>
<dbReference type="InterPro" id="IPR015947">
    <property type="entry name" value="PUA-like_sf"/>
</dbReference>
<evidence type="ECO:0000256" key="4">
    <source>
        <dbReference type="ARBA" id="ARBA00013673"/>
    </source>
</evidence>
<keyword evidence="5 12" id="KW-0963">Cytoplasm</keyword>
<dbReference type="SUPFAM" id="SSF75217">
    <property type="entry name" value="alpha/beta knot"/>
    <property type="match status" value="1"/>
</dbReference>
<name>A0A7X5HXB7_9FIRM</name>
<gene>
    <name evidence="15" type="ORF">GXN74_10730</name>
</gene>
<evidence type="ECO:0000256" key="7">
    <source>
        <dbReference type="ARBA" id="ARBA00022603"/>
    </source>
</evidence>
<evidence type="ECO:0000256" key="12">
    <source>
        <dbReference type="PIRNR" id="PIRNR015601"/>
    </source>
</evidence>
<keyword evidence="8 12" id="KW-0808">Transferase</keyword>
<dbReference type="EMBL" id="JAAEEH010000031">
    <property type="protein sequence ID" value="NDL68216.1"/>
    <property type="molecule type" value="Genomic_DNA"/>
</dbReference>
<reference evidence="15 16" key="1">
    <citation type="submission" date="2020-01" db="EMBL/GenBank/DDBJ databases">
        <title>Anaeroalcalibacter tamaniensis gen. nov., sp. nov., moderately halophilic strictly anaerobic fermenter bacterium from mud volcano of Taman peninsula.</title>
        <authorList>
            <person name="Frolova A."/>
            <person name="Merkel A.Y."/>
            <person name="Slobodkin A.I."/>
        </authorList>
    </citation>
    <scope>NUCLEOTIDE SEQUENCE [LARGE SCALE GENOMIC DNA]</scope>
    <source>
        <strain evidence="15 16">F-3ap</strain>
    </source>
</reference>
<keyword evidence="16" id="KW-1185">Reference proteome</keyword>
<dbReference type="Pfam" id="PF04452">
    <property type="entry name" value="Methyltrans_RNA"/>
    <property type="match status" value="1"/>
</dbReference>
<evidence type="ECO:0000313" key="15">
    <source>
        <dbReference type="EMBL" id="NDL68216.1"/>
    </source>
</evidence>
<dbReference type="GO" id="GO:0005737">
    <property type="term" value="C:cytoplasm"/>
    <property type="evidence" value="ECO:0007669"/>
    <property type="project" value="UniProtKB-SubCell"/>
</dbReference>
<dbReference type="InterPro" id="IPR029026">
    <property type="entry name" value="tRNA_m1G_MTases_N"/>
</dbReference>
<evidence type="ECO:0000256" key="5">
    <source>
        <dbReference type="ARBA" id="ARBA00022490"/>
    </source>
</evidence>
<evidence type="ECO:0000256" key="10">
    <source>
        <dbReference type="ARBA" id="ARBA00025699"/>
    </source>
</evidence>
<dbReference type="Pfam" id="PF20260">
    <property type="entry name" value="PUA_4"/>
    <property type="match status" value="1"/>
</dbReference>
<dbReference type="InterPro" id="IPR006700">
    <property type="entry name" value="RsmE"/>
</dbReference>
<dbReference type="AlphaFoldDB" id="A0A7X5HXB7"/>
<comment type="caution">
    <text evidence="15">The sequence shown here is derived from an EMBL/GenBank/DDBJ whole genome shotgun (WGS) entry which is preliminary data.</text>
</comment>
<dbReference type="Gene3D" id="3.40.1280.10">
    <property type="match status" value="1"/>
</dbReference>
<feature type="domain" description="Ribosomal RNA small subunit methyltransferase E methyltransferase" evidence="13">
    <location>
        <begin position="73"/>
        <end position="240"/>
    </location>
</feature>
<protein>
    <recommendedName>
        <fullName evidence="4 12">Ribosomal RNA small subunit methyltransferase E</fullName>
        <ecNumber evidence="3 12">2.1.1.193</ecNumber>
    </recommendedName>
</protein>
<dbReference type="GO" id="GO:0070475">
    <property type="term" value="P:rRNA base methylation"/>
    <property type="evidence" value="ECO:0007669"/>
    <property type="project" value="TreeGrafter"/>
</dbReference>
<comment type="subcellular location">
    <subcellularLocation>
        <location evidence="1 12">Cytoplasm</location>
    </subcellularLocation>
</comment>
<keyword evidence="9 12" id="KW-0949">S-adenosyl-L-methionine</keyword>
<evidence type="ECO:0000313" key="16">
    <source>
        <dbReference type="Proteomes" id="UP000461585"/>
    </source>
</evidence>
<dbReference type="GO" id="GO:0070042">
    <property type="term" value="F:rRNA (uridine-N3-)-methyltransferase activity"/>
    <property type="evidence" value="ECO:0007669"/>
    <property type="project" value="TreeGrafter"/>
</dbReference>
<comment type="similarity">
    <text evidence="2 12">Belongs to the RNA methyltransferase RsmE family.</text>
</comment>
<dbReference type="RefSeq" id="WP_162370941.1">
    <property type="nucleotide sequence ID" value="NZ_JAAEEH010000031.1"/>
</dbReference>
<dbReference type="NCBIfam" id="TIGR00046">
    <property type="entry name" value="RsmE family RNA methyltransferase"/>
    <property type="match status" value="1"/>
</dbReference>
<dbReference type="EC" id="2.1.1.193" evidence="3 12"/>
<evidence type="ECO:0000256" key="1">
    <source>
        <dbReference type="ARBA" id="ARBA00004496"/>
    </source>
</evidence>
<dbReference type="NCBIfam" id="NF008692">
    <property type="entry name" value="PRK11713.1-5"/>
    <property type="match status" value="1"/>
</dbReference>
<sequence length="249" mass="27939">MHKFFADSGRISEDRILLEGPDVNHIRQVLRLGPGEEVLINDGQNARFRCIIEAIEKDRVSCRILERLEADTELPLQVTLFQGLPKQEKMELVIQKAVELGAHTIVPVRMRRSVVKLDEKSGAKKRERWQKIAEAAAKQSGRSVVPVVEEPMDFSRALELAGRLDLLLVPYENAEGMEHTRKVLEGSREAKSLGIFIGPEGGYDDREVEALGALEHAETITLGRRILRTETAGMALLAMLLYIHEQDDG</sequence>
<proteinExistence type="inferred from homology"/>
<evidence type="ECO:0000256" key="6">
    <source>
        <dbReference type="ARBA" id="ARBA00022552"/>
    </source>
</evidence>
<keyword evidence="7 12" id="KW-0489">Methyltransferase</keyword>
<keyword evidence="6 12" id="KW-0698">rRNA processing</keyword>
<evidence type="ECO:0000256" key="9">
    <source>
        <dbReference type="ARBA" id="ARBA00022691"/>
    </source>
</evidence>
<dbReference type="PANTHER" id="PTHR30027">
    <property type="entry name" value="RIBOSOMAL RNA SMALL SUBUNIT METHYLTRANSFERASE E"/>
    <property type="match status" value="1"/>
</dbReference>
<evidence type="ECO:0000259" key="14">
    <source>
        <dbReference type="Pfam" id="PF20260"/>
    </source>
</evidence>
<comment type="catalytic activity">
    <reaction evidence="11 12">
        <text>uridine(1498) in 16S rRNA + S-adenosyl-L-methionine = N(3)-methyluridine(1498) in 16S rRNA + S-adenosyl-L-homocysteine + H(+)</text>
        <dbReference type="Rhea" id="RHEA:42920"/>
        <dbReference type="Rhea" id="RHEA-COMP:10283"/>
        <dbReference type="Rhea" id="RHEA-COMP:10284"/>
        <dbReference type="ChEBI" id="CHEBI:15378"/>
        <dbReference type="ChEBI" id="CHEBI:57856"/>
        <dbReference type="ChEBI" id="CHEBI:59789"/>
        <dbReference type="ChEBI" id="CHEBI:65315"/>
        <dbReference type="ChEBI" id="CHEBI:74502"/>
        <dbReference type="EC" id="2.1.1.193"/>
    </reaction>
</comment>
<evidence type="ECO:0000259" key="13">
    <source>
        <dbReference type="Pfam" id="PF04452"/>
    </source>
</evidence>
<dbReference type="InterPro" id="IPR046887">
    <property type="entry name" value="RsmE_PUA-like"/>
</dbReference>
<evidence type="ECO:0000256" key="11">
    <source>
        <dbReference type="ARBA" id="ARBA00047944"/>
    </source>
</evidence>
<evidence type="ECO:0000256" key="2">
    <source>
        <dbReference type="ARBA" id="ARBA00005528"/>
    </source>
</evidence>
<feature type="domain" description="Ribosomal RNA small subunit methyltransferase E PUA-like" evidence="14">
    <location>
        <begin position="18"/>
        <end position="65"/>
    </location>
</feature>
<dbReference type="CDD" id="cd18084">
    <property type="entry name" value="RsmE-like"/>
    <property type="match status" value="1"/>
</dbReference>
<dbReference type="Proteomes" id="UP000461585">
    <property type="component" value="Unassembled WGS sequence"/>
</dbReference>
<accession>A0A7X5HXB7</accession>